<evidence type="ECO:0000313" key="2">
    <source>
        <dbReference type="EMBL" id="PXX11498.1"/>
    </source>
</evidence>
<evidence type="ECO:0000313" key="3">
    <source>
        <dbReference type="Proteomes" id="UP000247515"/>
    </source>
</evidence>
<dbReference type="EMBL" id="QJJV01000019">
    <property type="protein sequence ID" value="PXX11498.1"/>
    <property type="molecule type" value="Genomic_DNA"/>
</dbReference>
<evidence type="ECO:0000259" key="1">
    <source>
        <dbReference type="Pfam" id="PF04545"/>
    </source>
</evidence>
<dbReference type="Pfam" id="PF04545">
    <property type="entry name" value="Sigma70_r4"/>
    <property type="match status" value="1"/>
</dbReference>
<dbReference type="PRINTS" id="PR00046">
    <property type="entry name" value="SIGMA70FCT"/>
</dbReference>
<proteinExistence type="predicted"/>
<dbReference type="PANTHER" id="PTHR30603:SF60">
    <property type="entry name" value="RNA POLYMERASE SIGMA FACTOR RPOD"/>
    <property type="match status" value="1"/>
</dbReference>
<dbReference type="SUPFAM" id="SSF88659">
    <property type="entry name" value="Sigma3 and sigma4 domains of RNA polymerase sigma factors"/>
    <property type="match status" value="1"/>
</dbReference>
<dbReference type="CDD" id="cd06171">
    <property type="entry name" value="Sigma70_r4"/>
    <property type="match status" value="1"/>
</dbReference>
<sequence>MRAESSSLDIVLPDGETELIDLIPDPATATPLDTLASARMGEFVQARLDDMSAVQADIVRRRFGIGVEPQTYDEIACRTGISREQVRRTEQRALEALRTSERVRAAHDYLDLEP</sequence>
<organism evidence="2 3">
    <name type="scientific">Paraburkholderia tropica</name>
    <dbReference type="NCBI Taxonomy" id="92647"/>
    <lineage>
        <taxon>Bacteria</taxon>
        <taxon>Pseudomonadati</taxon>
        <taxon>Pseudomonadota</taxon>
        <taxon>Betaproteobacteria</taxon>
        <taxon>Burkholderiales</taxon>
        <taxon>Burkholderiaceae</taxon>
        <taxon>Paraburkholderia</taxon>
    </lineage>
</organism>
<comment type="caution">
    <text evidence="2">The sequence shown here is derived from an EMBL/GenBank/DDBJ whole genome shotgun (WGS) entry which is preliminary data.</text>
</comment>
<dbReference type="RefSeq" id="WP_110328667.1">
    <property type="nucleotide sequence ID" value="NZ_CAJMXX010000019.1"/>
</dbReference>
<accession>A0ABX5MHW4</accession>
<dbReference type="Gene3D" id="1.10.10.10">
    <property type="entry name" value="Winged helix-like DNA-binding domain superfamily/Winged helix DNA-binding domain"/>
    <property type="match status" value="1"/>
</dbReference>
<feature type="domain" description="RNA polymerase sigma-70 region 4" evidence="1">
    <location>
        <begin position="48"/>
        <end position="98"/>
    </location>
</feature>
<dbReference type="Proteomes" id="UP000247515">
    <property type="component" value="Unassembled WGS sequence"/>
</dbReference>
<dbReference type="InterPro" id="IPR000943">
    <property type="entry name" value="RNA_pol_sigma70"/>
</dbReference>
<reference evidence="2 3" key="1">
    <citation type="submission" date="2018-05" db="EMBL/GenBank/DDBJ databases">
        <title>Genomic Encyclopedia of Type Strains, Phase IV (KMG-V): Genome sequencing to study the core and pangenomes of soil and plant-associated prokaryotes.</title>
        <authorList>
            <person name="Whitman W."/>
        </authorList>
    </citation>
    <scope>NUCLEOTIDE SEQUENCE [LARGE SCALE GENOMIC DNA]</scope>
    <source>
        <strain evidence="2 3">SIr-6563</strain>
    </source>
</reference>
<name>A0ABX5MHW4_9BURK</name>
<dbReference type="InterPro" id="IPR036388">
    <property type="entry name" value="WH-like_DNA-bd_sf"/>
</dbReference>
<dbReference type="InterPro" id="IPR007630">
    <property type="entry name" value="RNA_pol_sigma70_r4"/>
</dbReference>
<dbReference type="InterPro" id="IPR013324">
    <property type="entry name" value="RNA_pol_sigma_r3/r4-like"/>
</dbReference>
<dbReference type="InterPro" id="IPR050239">
    <property type="entry name" value="Sigma-70_RNA_pol_init_factors"/>
</dbReference>
<keyword evidence="3" id="KW-1185">Reference proteome</keyword>
<protein>
    <submittedName>
        <fullName evidence="2">Sigma-70-like protein</fullName>
    </submittedName>
</protein>
<dbReference type="PANTHER" id="PTHR30603">
    <property type="entry name" value="RNA POLYMERASE SIGMA FACTOR RPO"/>
    <property type="match status" value="1"/>
</dbReference>
<gene>
    <name evidence="2" type="ORF">C7400_11965</name>
</gene>